<dbReference type="SUPFAM" id="SSF48264">
    <property type="entry name" value="Cytochrome P450"/>
    <property type="match status" value="1"/>
</dbReference>
<dbReference type="PANTHER" id="PTHR46206:SF5">
    <property type="entry name" value="P450, PUTATIVE (EUROFUNG)-RELATED"/>
    <property type="match status" value="1"/>
</dbReference>
<evidence type="ECO:0000313" key="13">
    <source>
        <dbReference type="Proteomes" id="UP001610335"/>
    </source>
</evidence>
<dbReference type="InterPro" id="IPR001128">
    <property type="entry name" value="Cyt_P450"/>
</dbReference>
<keyword evidence="11" id="KW-0472">Membrane</keyword>
<evidence type="ECO:0000256" key="8">
    <source>
        <dbReference type="ARBA" id="ARBA00023002"/>
    </source>
</evidence>
<keyword evidence="8" id="KW-0560">Oxidoreductase</keyword>
<evidence type="ECO:0000256" key="11">
    <source>
        <dbReference type="ARBA" id="ARBA00023136"/>
    </source>
</evidence>
<evidence type="ECO:0000256" key="6">
    <source>
        <dbReference type="ARBA" id="ARBA00022723"/>
    </source>
</evidence>
<keyword evidence="7" id="KW-1133">Transmembrane helix</keyword>
<evidence type="ECO:0000256" key="7">
    <source>
        <dbReference type="ARBA" id="ARBA00022989"/>
    </source>
</evidence>
<evidence type="ECO:0000256" key="5">
    <source>
        <dbReference type="ARBA" id="ARBA00022692"/>
    </source>
</evidence>
<sequence length="500" mass="57165">MLADFLQLFCENHTLDEKGVYLGGTSLLYGNWLTSLEFIIDGAGIIADVYRRKIDGTHSTFAIPALGEYQTLVSTERHIRELGRCPERILSFNEAMEQRLRHKYTMFGFDDKGIDPHHSLVTRVLRVYLRTAIPALQVELQLTIQEAMRKAISEAPAAVSPGWKQVSAVSLARGITARVNNQVLVGEDLAANPGFHKATLRYNQDVVITMELCRHIPSMLVPVTAMAMMAWSGAMKQVARCLTSLIEERLLQDADRQTIKKRRDCVQWIMDCSRTSDQRTVLRLVQQTIGLMFASAHQIPMALIYAIYNLCIYPEYIGPLRREIDQVRKTKEFKDQFSHMPLMDSFLRESARLNPLDALSIQRLVLTPYTLSGNGPRLAAGNLVAVPQEAIMRDSRNYANANVFDGFRFVAFDEKNDQGETIQRACPKFTDVNWKYPYWGSEKRACPGRWYVSSILKQILMNLIMDYDFKLAHNDSPRSFIWTTAIIPHYNMTLLMRERK</sequence>
<keyword evidence="10" id="KW-0503">Monooxygenase</keyword>
<comment type="similarity">
    <text evidence="3">Belongs to the cytochrome P450 family.</text>
</comment>
<accession>A0ABR4HHT8</accession>
<evidence type="ECO:0000256" key="2">
    <source>
        <dbReference type="ARBA" id="ARBA00004370"/>
    </source>
</evidence>
<comment type="caution">
    <text evidence="12">The sequence shown here is derived from an EMBL/GenBank/DDBJ whole genome shotgun (WGS) entry which is preliminary data.</text>
</comment>
<reference evidence="12 13" key="1">
    <citation type="submission" date="2024-07" db="EMBL/GenBank/DDBJ databases">
        <title>Section-level genome sequencing and comparative genomics of Aspergillus sections Usti and Cavernicolus.</title>
        <authorList>
            <consortium name="Lawrence Berkeley National Laboratory"/>
            <person name="Nybo J.L."/>
            <person name="Vesth T.C."/>
            <person name="Theobald S."/>
            <person name="Frisvad J.C."/>
            <person name="Larsen T.O."/>
            <person name="Kjaerboelling I."/>
            <person name="Rothschild-Mancinelli K."/>
            <person name="Lyhne E.K."/>
            <person name="Kogle M.E."/>
            <person name="Barry K."/>
            <person name="Clum A."/>
            <person name="Na H."/>
            <person name="Ledsgaard L."/>
            <person name="Lin J."/>
            <person name="Lipzen A."/>
            <person name="Kuo A."/>
            <person name="Riley R."/>
            <person name="Mondo S."/>
            <person name="LaButti K."/>
            <person name="Haridas S."/>
            <person name="Pangalinan J."/>
            <person name="Salamov A.A."/>
            <person name="Simmons B.A."/>
            <person name="Magnuson J.K."/>
            <person name="Chen J."/>
            <person name="Drula E."/>
            <person name="Henrissat B."/>
            <person name="Wiebenga A."/>
            <person name="Lubbers R.J."/>
            <person name="Gomes A.C."/>
            <person name="Makela M.R."/>
            <person name="Stajich J."/>
            <person name="Grigoriev I.V."/>
            <person name="Mortensen U.H."/>
            <person name="De vries R.P."/>
            <person name="Baker S.E."/>
            <person name="Andersen M.R."/>
        </authorList>
    </citation>
    <scope>NUCLEOTIDE SEQUENCE [LARGE SCALE GENOMIC DNA]</scope>
    <source>
        <strain evidence="12 13">CBS 600.67</strain>
    </source>
</reference>
<keyword evidence="4" id="KW-0349">Heme</keyword>
<dbReference type="Proteomes" id="UP001610335">
    <property type="component" value="Unassembled WGS sequence"/>
</dbReference>
<gene>
    <name evidence="12" type="ORF">BDW59DRAFT_176262</name>
</gene>
<dbReference type="CDD" id="cd11041">
    <property type="entry name" value="CYP503A1-like"/>
    <property type="match status" value="1"/>
</dbReference>
<dbReference type="InterPro" id="IPR036396">
    <property type="entry name" value="Cyt_P450_sf"/>
</dbReference>
<evidence type="ECO:0000256" key="1">
    <source>
        <dbReference type="ARBA" id="ARBA00001971"/>
    </source>
</evidence>
<keyword evidence="6" id="KW-0479">Metal-binding</keyword>
<comment type="subcellular location">
    <subcellularLocation>
        <location evidence="2">Membrane</location>
    </subcellularLocation>
</comment>
<name>A0ABR4HHT8_9EURO</name>
<protein>
    <submittedName>
        <fullName evidence="12">Cytochrome P450</fullName>
    </submittedName>
</protein>
<dbReference type="PANTHER" id="PTHR46206">
    <property type="entry name" value="CYTOCHROME P450"/>
    <property type="match status" value="1"/>
</dbReference>
<comment type="cofactor">
    <cofactor evidence="1">
        <name>heme</name>
        <dbReference type="ChEBI" id="CHEBI:30413"/>
    </cofactor>
</comment>
<organism evidence="12 13">
    <name type="scientific">Aspergillus cavernicola</name>
    <dbReference type="NCBI Taxonomy" id="176166"/>
    <lineage>
        <taxon>Eukaryota</taxon>
        <taxon>Fungi</taxon>
        <taxon>Dikarya</taxon>
        <taxon>Ascomycota</taxon>
        <taxon>Pezizomycotina</taxon>
        <taxon>Eurotiomycetes</taxon>
        <taxon>Eurotiomycetidae</taxon>
        <taxon>Eurotiales</taxon>
        <taxon>Aspergillaceae</taxon>
        <taxon>Aspergillus</taxon>
        <taxon>Aspergillus subgen. Nidulantes</taxon>
    </lineage>
</organism>
<evidence type="ECO:0000256" key="10">
    <source>
        <dbReference type="ARBA" id="ARBA00023033"/>
    </source>
</evidence>
<evidence type="ECO:0000256" key="9">
    <source>
        <dbReference type="ARBA" id="ARBA00023004"/>
    </source>
</evidence>
<evidence type="ECO:0000313" key="12">
    <source>
        <dbReference type="EMBL" id="KAL2815030.1"/>
    </source>
</evidence>
<keyword evidence="9" id="KW-0408">Iron</keyword>
<dbReference type="Pfam" id="PF00067">
    <property type="entry name" value="p450"/>
    <property type="match status" value="1"/>
</dbReference>
<dbReference type="EMBL" id="JBFXLS010000117">
    <property type="protein sequence ID" value="KAL2815030.1"/>
    <property type="molecule type" value="Genomic_DNA"/>
</dbReference>
<proteinExistence type="inferred from homology"/>
<evidence type="ECO:0000256" key="4">
    <source>
        <dbReference type="ARBA" id="ARBA00022617"/>
    </source>
</evidence>
<dbReference type="Gene3D" id="1.10.630.10">
    <property type="entry name" value="Cytochrome P450"/>
    <property type="match status" value="1"/>
</dbReference>
<evidence type="ECO:0000256" key="3">
    <source>
        <dbReference type="ARBA" id="ARBA00010617"/>
    </source>
</evidence>
<dbReference type="PRINTS" id="PR00465">
    <property type="entry name" value="EP450IV"/>
</dbReference>
<dbReference type="InterPro" id="IPR002403">
    <property type="entry name" value="Cyt_P450_E_grp-IV"/>
</dbReference>
<keyword evidence="5" id="KW-0812">Transmembrane</keyword>
<keyword evidence="13" id="KW-1185">Reference proteome</keyword>